<dbReference type="AlphaFoldDB" id="A0A0A9BGU2"/>
<reference evidence="1" key="1">
    <citation type="submission" date="2014-09" db="EMBL/GenBank/DDBJ databases">
        <authorList>
            <person name="Magalhaes I.L.F."/>
            <person name="Oliveira U."/>
            <person name="Santos F.R."/>
            <person name="Vidigal T.H.D.A."/>
            <person name="Brescovit A.D."/>
            <person name="Santos A.J."/>
        </authorList>
    </citation>
    <scope>NUCLEOTIDE SEQUENCE</scope>
    <source>
        <tissue evidence="1">Shoot tissue taken approximately 20 cm above the soil surface</tissue>
    </source>
</reference>
<organism evidence="1">
    <name type="scientific">Arundo donax</name>
    <name type="common">Giant reed</name>
    <name type="synonym">Donax arundinaceus</name>
    <dbReference type="NCBI Taxonomy" id="35708"/>
    <lineage>
        <taxon>Eukaryota</taxon>
        <taxon>Viridiplantae</taxon>
        <taxon>Streptophyta</taxon>
        <taxon>Embryophyta</taxon>
        <taxon>Tracheophyta</taxon>
        <taxon>Spermatophyta</taxon>
        <taxon>Magnoliopsida</taxon>
        <taxon>Liliopsida</taxon>
        <taxon>Poales</taxon>
        <taxon>Poaceae</taxon>
        <taxon>PACMAD clade</taxon>
        <taxon>Arundinoideae</taxon>
        <taxon>Arundineae</taxon>
        <taxon>Arundo</taxon>
    </lineage>
</organism>
<dbReference type="EMBL" id="GBRH01235344">
    <property type="protein sequence ID" value="JAD62551.1"/>
    <property type="molecule type" value="Transcribed_RNA"/>
</dbReference>
<protein>
    <submittedName>
        <fullName evidence="1">Uncharacterized protein</fullName>
    </submittedName>
</protein>
<reference evidence="1" key="2">
    <citation type="journal article" date="2015" name="Data Brief">
        <title>Shoot transcriptome of the giant reed, Arundo donax.</title>
        <authorList>
            <person name="Barrero R.A."/>
            <person name="Guerrero F.D."/>
            <person name="Moolhuijzen P."/>
            <person name="Goolsby J.A."/>
            <person name="Tidwell J."/>
            <person name="Bellgard S.E."/>
            <person name="Bellgard M.I."/>
        </authorList>
    </citation>
    <scope>NUCLEOTIDE SEQUENCE</scope>
    <source>
        <tissue evidence="1">Shoot tissue taken approximately 20 cm above the soil surface</tissue>
    </source>
</reference>
<sequence length="29" mass="3367">MQTYIEAPFIVSQSGFISKPFYCKPFLHS</sequence>
<evidence type="ECO:0000313" key="1">
    <source>
        <dbReference type="EMBL" id="JAD62551.1"/>
    </source>
</evidence>
<proteinExistence type="predicted"/>
<name>A0A0A9BGU2_ARUDO</name>
<accession>A0A0A9BGU2</accession>